<gene>
    <name evidence="5" type="ORF">SNE40_021945</name>
</gene>
<reference evidence="5 6" key="1">
    <citation type="submission" date="2024-01" db="EMBL/GenBank/DDBJ databases">
        <title>The genome of the rayed Mediterranean limpet Patella caerulea (Linnaeus, 1758).</title>
        <authorList>
            <person name="Anh-Thu Weber A."/>
            <person name="Halstead-Nussloch G."/>
        </authorList>
    </citation>
    <scope>NUCLEOTIDE SEQUENCE [LARGE SCALE GENOMIC DNA]</scope>
    <source>
        <strain evidence="5">AATW-2023a</strain>
        <tissue evidence="5">Whole specimen</tissue>
    </source>
</reference>
<keyword evidence="4" id="KW-0802">TPR repeat</keyword>
<evidence type="ECO:0000256" key="1">
    <source>
        <dbReference type="ARBA" id="ARBA00005857"/>
    </source>
</evidence>
<proteinExistence type="inferred from homology"/>
<name>A0AAN8G8W2_PATCE</name>
<evidence type="ECO:0000256" key="3">
    <source>
        <dbReference type="ARBA" id="ARBA00022737"/>
    </source>
</evidence>
<dbReference type="InterPro" id="IPR033891">
    <property type="entry name" value="TTC38"/>
</dbReference>
<organism evidence="5 6">
    <name type="scientific">Patella caerulea</name>
    <name type="common">Rayed Mediterranean limpet</name>
    <dbReference type="NCBI Taxonomy" id="87958"/>
    <lineage>
        <taxon>Eukaryota</taxon>
        <taxon>Metazoa</taxon>
        <taxon>Spiralia</taxon>
        <taxon>Lophotrochozoa</taxon>
        <taxon>Mollusca</taxon>
        <taxon>Gastropoda</taxon>
        <taxon>Patellogastropoda</taxon>
        <taxon>Patelloidea</taxon>
        <taxon>Patellidae</taxon>
        <taxon>Patella</taxon>
    </lineage>
</organism>
<evidence type="ECO:0000313" key="5">
    <source>
        <dbReference type="EMBL" id="KAK6168040.1"/>
    </source>
</evidence>
<dbReference type="InterPro" id="IPR011990">
    <property type="entry name" value="TPR-like_helical_dom_sf"/>
</dbReference>
<dbReference type="Gene3D" id="1.25.40.10">
    <property type="entry name" value="Tetratricopeptide repeat domain"/>
    <property type="match status" value="1"/>
</dbReference>
<keyword evidence="3" id="KW-0677">Repeat</keyword>
<evidence type="ECO:0000313" key="6">
    <source>
        <dbReference type="Proteomes" id="UP001347796"/>
    </source>
</evidence>
<dbReference type="CDD" id="cd05804">
    <property type="entry name" value="StaR_like"/>
    <property type="match status" value="1"/>
</dbReference>
<dbReference type="SUPFAM" id="SSF48452">
    <property type="entry name" value="TPR-like"/>
    <property type="match status" value="1"/>
</dbReference>
<evidence type="ECO:0000256" key="4">
    <source>
        <dbReference type="ARBA" id="ARBA00022803"/>
    </source>
</evidence>
<dbReference type="Proteomes" id="UP001347796">
    <property type="component" value="Unassembled WGS sequence"/>
</dbReference>
<dbReference type="PANTHER" id="PTHR16263:SF4">
    <property type="entry name" value="TETRATRICOPEPTIDE REPEAT PROTEIN 38"/>
    <property type="match status" value="1"/>
</dbReference>
<keyword evidence="6" id="KW-1185">Reference proteome</keyword>
<protein>
    <recommendedName>
        <fullName evidence="2">Tetratricopeptide repeat protein 38</fullName>
    </recommendedName>
</protein>
<evidence type="ECO:0000256" key="2">
    <source>
        <dbReference type="ARBA" id="ARBA00019992"/>
    </source>
</evidence>
<accession>A0AAN8G8W2</accession>
<comment type="caution">
    <text evidence="5">The sequence shown here is derived from an EMBL/GenBank/DDBJ whole genome shotgun (WGS) entry which is preliminary data.</text>
</comment>
<dbReference type="PANTHER" id="PTHR16263">
    <property type="entry name" value="TETRATRICOPEPTIDE REPEAT PROTEIN 38"/>
    <property type="match status" value="1"/>
</dbReference>
<dbReference type="AlphaFoldDB" id="A0AAN8G8W2"/>
<comment type="similarity">
    <text evidence="1">Belongs to the TTC38 family.</text>
</comment>
<sequence length="465" mass="53532">MHCNWRDCQQWREEKLPMTTTSDEAAKMFDAVVTQYVGWYDDKSVGGIDEALNKMITADPQFVMGNVVKNGLDLLGTGKTVNLDPEFKLDIEKMNKLCEARNITDREKQHVEAIKQFANGRTDKAYTTWESIISEHPHDMLALKFAHDTYFYLGLKTDMRDSTGRVIKKWNDNIPLYGYLLGMHSFGLEETDLFDEAEKTAKKSLFMNKHDAWATHTMCHVMEMTGRQDDGIQFLDKTVNDWTICNMLACHNFWHWCLYYIEKGDYEEALTIFDNEISRRAQQSGAMLDIVDAASLLYRLKLEDVDIGDRWNNVYELCRPHCEDHILAFNDIHILMACLGANQKQATDQLMSSLRDYCKGEGSKNQTISKLYGEPICQAMILYDEGRVEEAVDILQPLRHQIQYIGGSNAQRDVFNLFLIQAALKSSKKEHHALAKIMLQEKQKVKQTAPMADRLMARLLALHTD</sequence>
<dbReference type="EMBL" id="JAZGQO010000018">
    <property type="protein sequence ID" value="KAK6168040.1"/>
    <property type="molecule type" value="Genomic_DNA"/>
</dbReference>